<dbReference type="SUPFAM" id="SSF88659">
    <property type="entry name" value="Sigma3 and sigma4 domains of RNA polymerase sigma factors"/>
    <property type="match status" value="2"/>
</dbReference>
<reference evidence="7 8" key="1">
    <citation type="journal article" date="2019" name="Nat. Med.">
        <title>A library of human gut bacterial isolates paired with longitudinal multiomics data enables mechanistic microbiome research.</title>
        <authorList>
            <person name="Poyet M."/>
            <person name="Groussin M."/>
            <person name="Gibbons S.M."/>
            <person name="Avila-Pacheco J."/>
            <person name="Jiang X."/>
            <person name="Kearney S.M."/>
            <person name="Perrotta A.R."/>
            <person name="Berdy B."/>
            <person name="Zhao S."/>
            <person name="Lieberman T.D."/>
            <person name="Swanson P.K."/>
            <person name="Smith M."/>
            <person name="Roesemann S."/>
            <person name="Alexander J.E."/>
            <person name="Rich S.A."/>
            <person name="Livny J."/>
            <person name="Vlamakis H."/>
            <person name="Clish C."/>
            <person name="Bullock K."/>
            <person name="Deik A."/>
            <person name="Scott J."/>
            <person name="Pierce K.A."/>
            <person name="Xavier R.J."/>
            <person name="Alm E.J."/>
        </authorList>
    </citation>
    <scope>NUCLEOTIDE SEQUENCE [LARGE SCALE GENOMIC DNA]</scope>
    <source>
        <strain evidence="7 8">BIOML-A198</strain>
    </source>
</reference>
<comment type="caution">
    <text evidence="7">The sequence shown here is derived from an EMBL/GenBank/DDBJ whole genome shotgun (WGS) entry which is preliminary data.</text>
</comment>
<keyword evidence="2" id="KW-0749">Sporulation</keyword>
<sequence length="236" mass="27150">MDKKQIHELIAKAQSGDEEARLTLVTNHMDLVWSVVHKFGHIEVEKDDLFQIGCMGLLKSINQFDSSYDTTLSTYAIPLIIGEIKAFIREQSPIKISRSIKSNIHKIQEVKDHLNKVLEREPTIKEIAQETELSEEQIILALNAPINVTSLDNYEREDMPLIERIPNHQEGMGLEQKIVLKQLVSNLDPIEKLLIYLRFDLGYTQSEVAKRLEINQVAVSRLEKKVLKELKEKMLV</sequence>
<keyword evidence="6" id="KW-0804">Transcription</keyword>
<dbReference type="PROSITE" id="PS00715">
    <property type="entry name" value="SIGMA70_1"/>
    <property type="match status" value="1"/>
</dbReference>
<keyword evidence="3" id="KW-0805">Transcription regulation</keyword>
<dbReference type="InterPro" id="IPR013324">
    <property type="entry name" value="RNA_pol_sigma_r3/r4-like"/>
</dbReference>
<evidence type="ECO:0000256" key="1">
    <source>
        <dbReference type="ARBA" id="ARBA00007788"/>
    </source>
</evidence>
<dbReference type="SUPFAM" id="SSF88946">
    <property type="entry name" value="Sigma2 domain of RNA polymerase sigma factors"/>
    <property type="match status" value="1"/>
</dbReference>
<comment type="similarity">
    <text evidence="1">Belongs to the sigma-70 factor family.</text>
</comment>
<dbReference type="GeneID" id="60057236"/>
<proteinExistence type="inferred from homology"/>
<protein>
    <submittedName>
        <fullName evidence="7">Sigma-70 family RNA polymerase sigma factor</fullName>
    </submittedName>
</protein>
<dbReference type="InterPro" id="IPR000943">
    <property type="entry name" value="RNA_pol_sigma70"/>
</dbReference>
<accession>A0A173QXJ4</accession>
<name>A0A173QXJ4_9FIRM</name>
<dbReference type="Gene3D" id="1.10.10.10">
    <property type="entry name" value="Winged helix-like DNA-binding domain superfamily/Winged helix DNA-binding domain"/>
    <property type="match status" value="2"/>
</dbReference>
<dbReference type="PRINTS" id="PR00046">
    <property type="entry name" value="SIGMA70FCT"/>
</dbReference>
<dbReference type="GO" id="GO:0016987">
    <property type="term" value="F:sigma factor activity"/>
    <property type="evidence" value="ECO:0007669"/>
    <property type="project" value="UniProtKB-KW"/>
</dbReference>
<dbReference type="GO" id="GO:0006352">
    <property type="term" value="P:DNA-templated transcription initiation"/>
    <property type="evidence" value="ECO:0007669"/>
    <property type="project" value="InterPro"/>
</dbReference>
<dbReference type="InterPro" id="IPR007624">
    <property type="entry name" value="RNA_pol_sigma70_r3"/>
</dbReference>
<dbReference type="EMBL" id="WMQE01000001">
    <property type="protein sequence ID" value="MTK19843.1"/>
    <property type="molecule type" value="Genomic_DNA"/>
</dbReference>
<dbReference type="InterPro" id="IPR013325">
    <property type="entry name" value="RNA_pol_sigma_r2"/>
</dbReference>
<dbReference type="RefSeq" id="WP_006784533.1">
    <property type="nucleotide sequence ID" value="NZ_CABJBH010000005.1"/>
</dbReference>
<evidence type="ECO:0000256" key="6">
    <source>
        <dbReference type="ARBA" id="ARBA00023163"/>
    </source>
</evidence>
<evidence type="ECO:0000313" key="8">
    <source>
        <dbReference type="Proteomes" id="UP000487649"/>
    </source>
</evidence>
<dbReference type="PANTHER" id="PTHR30385">
    <property type="entry name" value="SIGMA FACTOR F FLAGELLAR"/>
    <property type="match status" value="1"/>
</dbReference>
<dbReference type="Pfam" id="PF04542">
    <property type="entry name" value="Sigma70_r2"/>
    <property type="match status" value="1"/>
</dbReference>
<dbReference type="InterPro" id="IPR007630">
    <property type="entry name" value="RNA_pol_sigma70_r4"/>
</dbReference>
<dbReference type="GO" id="GO:0030435">
    <property type="term" value="P:sporulation resulting in formation of a cellular spore"/>
    <property type="evidence" value="ECO:0007669"/>
    <property type="project" value="UniProtKB-KW"/>
</dbReference>
<dbReference type="InterPro" id="IPR007627">
    <property type="entry name" value="RNA_pol_sigma70_r2"/>
</dbReference>
<dbReference type="PROSITE" id="PS50943">
    <property type="entry name" value="HTH_CROC1"/>
    <property type="match status" value="1"/>
</dbReference>
<evidence type="ECO:0000256" key="5">
    <source>
        <dbReference type="ARBA" id="ARBA00023125"/>
    </source>
</evidence>
<evidence type="ECO:0000256" key="4">
    <source>
        <dbReference type="ARBA" id="ARBA00023082"/>
    </source>
</evidence>
<dbReference type="Pfam" id="PF04545">
    <property type="entry name" value="Sigma70_r4"/>
    <property type="match status" value="1"/>
</dbReference>
<evidence type="ECO:0000313" key="7">
    <source>
        <dbReference type="EMBL" id="MTK19843.1"/>
    </source>
</evidence>
<dbReference type="OrthoDB" id="9809557at2"/>
<dbReference type="Proteomes" id="UP000487649">
    <property type="component" value="Unassembled WGS sequence"/>
</dbReference>
<dbReference type="InterPro" id="IPR001387">
    <property type="entry name" value="Cro/C1-type_HTH"/>
</dbReference>
<dbReference type="Pfam" id="PF04539">
    <property type="entry name" value="Sigma70_r3"/>
    <property type="match status" value="1"/>
</dbReference>
<keyword evidence="5" id="KW-0238">DNA-binding</keyword>
<dbReference type="GO" id="GO:0003677">
    <property type="term" value="F:DNA binding"/>
    <property type="evidence" value="ECO:0007669"/>
    <property type="project" value="UniProtKB-KW"/>
</dbReference>
<dbReference type="InterPro" id="IPR014284">
    <property type="entry name" value="RNA_pol_sigma-70_dom"/>
</dbReference>
<organism evidence="7 8">
    <name type="scientific">Turicibacter sanguinis</name>
    <dbReference type="NCBI Taxonomy" id="154288"/>
    <lineage>
        <taxon>Bacteria</taxon>
        <taxon>Bacillati</taxon>
        <taxon>Bacillota</taxon>
        <taxon>Erysipelotrichia</taxon>
        <taxon>Erysipelotrichales</taxon>
        <taxon>Turicibacteraceae</taxon>
        <taxon>Turicibacter</taxon>
    </lineage>
</organism>
<dbReference type="NCBIfam" id="TIGR02937">
    <property type="entry name" value="sigma70-ECF"/>
    <property type="match status" value="1"/>
</dbReference>
<dbReference type="InterPro" id="IPR036388">
    <property type="entry name" value="WH-like_DNA-bd_sf"/>
</dbReference>
<gene>
    <name evidence="7" type="ORF">GMA92_00125</name>
</gene>
<dbReference type="AlphaFoldDB" id="A0A173QXJ4"/>
<keyword evidence="4" id="KW-0731">Sigma factor</keyword>
<evidence type="ECO:0000256" key="2">
    <source>
        <dbReference type="ARBA" id="ARBA00022969"/>
    </source>
</evidence>
<dbReference type="PANTHER" id="PTHR30385:SF4">
    <property type="entry name" value="RNA POLYMERASE SIGMA-E FACTOR"/>
    <property type="match status" value="1"/>
</dbReference>
<dbReference type="Gene3D" id="1.20.120.1810">
    <property type="match status" value="1"/>
</dbReference>
<evidence type="ECO:0000256" key="3">
    <source>
        <dbReference type="ARBA" id="ARBA00023015"/>
    </source>
</evidence>